<dbReference type="AlphaFoldDB" id="A0A7R8XEH6"/>
<dbReference type="PROSITE" id="PS50240">
    <property type="entry name" value="TRYPSIN_DOM"/>
    <property type="match status" value="1"/>
</dbReference>
<dbReference type="EMBL" id="LR901533">
    <property type="protein sequence ID" value="CAD7248832.1"/>
    <property type="molecule type" value="Genomic_DNA"/>
</dbReference>
<keyword evidence="1" id="KW-1015">Disulfide bond</keyword>
<evidence type="ECO:0000256" key="2">
    <source>
        <dbReference type="ARBA" id="ARBA00024195"/>
    </source>
</evidence>
<dbReference type="EMBL" id="CAJPEV010002016">
    <property type="protein sequence ID" value="CAG0895321.1"/>
    <property type="molecule type" value="Genomic_DNA"/>
</dbReference>
<dbReference type="SMART" id="SM00020">
    <property type="entry name" value="Tryp_SPc"/>
    <property type="match status" value="1"/>
</dbReference>
<dbReference type="GO" id="GO:0004252">
    <property type="term" value="F:serine-type endopeptidase activity"/>
    <property type="evidence" value="ECO:0007669"/>
    <property type="project" value="InterPro"/>
</dbReference>
<dbReference type="OrthoDB" id="5565075at2759"/>
<dbReference type="SUPFAM" id="SSF50494">
    <property type="entry name" value="Trypsin-like serine proteases"/>
    <property type="match status" value="1"/>
</dbReference>
<dbReference type="PROSITE" id="PS00135">
    <property type="entry name" value="TRYPSIN_SER"/>
    <property type="match status" value="1"/>
</dbReference>
<keyword evidence="5" id="KW-1185">Reference proteome</keyword>
<dbReference type="InterPro" id="IPR001254">
    <property type="entry name" value="Trypsin_dom"/>
</dbReference>
<comment type="similarity">
    <text evidence="2">Belongs to the peptidase S1 family. CLIP subfamily.</text>
</comment>
<dbReference type="Gene3D" id="2.40.10.10">
    <property type="entry name" value="Trypsin-like serine proteases"/>
    <property type="match status" value="1"/>
</dbReference>
<dbReference type="PANTHER" id="PTHR24256">
    <property type="entry name" value="TRYPTASE-RELATED"/>
    <property type="match status" value="1"/>
</dbReference>
<proteinExistence type="inferred from homology"/>
<dbReference type="InterPro" id="IPR033116">
    <property type="entry name" value="TRYPSIN_SER"/>
</dbReference>
<dbReference type="GO" id="GO:0006508">
    <property type="term" value="P:proteolysis"/>
    <property type="evidence" value="ECO:0007669"/>
    <property type="project" value="InterPro"/>
</dbReference>
<evidence type="ECO:0000313" key="5">
    <source>
        <dbReference type="Proteomes" id="UP000677054"/>
    </source>
</evidence>
<dbReference type="InterPro" id="IPR043504">
    <property type="entry name" value="Peptidase_S1_PA_chymotrypsin"/>
</dbReference>
<dbReference type="PRINTS" id="PR00722">
    <property type="entry name" value="CHYMOTRYPSIN"/>
</dbReference>
<evidence type="ECO:0000259" key="3">
    <source>
        <dbReference type="PROSITE" id="PS50240"/>
    </source>
</evidence>
<accession>A0A7R8XEH6</accession>
<organism evidence="4">
    <name type="scientific">Darwinula stevensoni</name>
    <dbReference type="NCBI Taxonomy" id="69355"/>
    <lineage>
        <taxon>Eukaryota</taxon>
        <taxon>Metazoa</taxon>
        <taxon>Ecdysozoa</taxon>
        <taxon>Arthropoda</taxon>
        <taxon>Crustacea</taxon>
        <taxon>Oligostraca</taxon>
        <taxon>Ostracoda</taxon>
        <taxon>Podocopa</taxon>
        <taxon>Podocopida</taxon>
        <taxon>Darwinulocopina</taxon>
        <taxon>Darwinuloidea</taxon>
        <taxon>Darwinulidae</taxon>
        <taxon>Darwinula</taxon>
    </lineage>
</organism>
<evidence type="ECO:0000313" key="4">
    <source>
        <dbReference type="EMBL" id="CAD7248832.1"/>
    </source>
</evidence>
<evidence type="ECO:0000256" key="1">
    <source>
        <dbReference type="ARBA" id="ARBA00023157"/>
    </source>
</evidence>
<dbReference type="Proteomes" id="UP000677054">
    <property type="component" value="Unassembled WGS sequence"/>
</dbReference>
<dbReference type="InterPro" id="IPR051487">
    <property type="entry name" value="Ser/Thr_Proteases_Immune/Dev"/>
</dbReference>
<name>A0A7R8XEH6_9CRUS</name>
<feature type="domain" description="Peptidase S1" evidence="3">
    <location>
        <begin position="78"/>
        <end position="228"/>
    </location>
</feature>
<protein>
    <recommendedName>
        <fullName evidence="3">Peptidase S1 domain-containing protein</fullName>
    </recommendedName>
</protein>
<sequence>MAFMSPWERRPFRRGLWYKFGIIGYVSKQKTSIDSAFHIAGGMDPSPFSVCFLFLVFSASSQGEENGDSMNIPLMLVFENDIALLRLQTPVNFAAYPNIRPICLAGFYPSPYSVVTIAGWGRPSQSSNAPSNVLMETAVYVMSLQTCQSIWGPQLNNNFVCVKTAGRNTCQGDSGGSLMYRTSKGVYATVGITSYGRDNCSPDVGSVFTSTSSFVNNFIFPNTQDAQWCSIP</sequence>
<reference evidence="4" key="1">
    <citation type="submission" date="2020-11" db="EMBL/GenBank/DDBJ databases">
        <authorList>
            <person name="Tran Van P."/>
        </authorList>
    </citation>
    <scope>NUCLEOTIDE SEQUENCE</scope>
</reference>
<dbReference type="InterPro" id="IPR001314">
    <property type="entry name" value="Peptidase_S1A"/>
</dbReference>
<dbReference type="InterPro" id="IPR009003">
    <property type="entry name" value="Peptidase_S1_PA"/>
</dbReference>
<gene>
    <name evidence="4" type="ORF">DSTB1V02_LOCUS8639</name>
</gene>
<dbReference type="Pfam" id="PF00089">
    <property type="entry name" value="Trypsin"/>
    <property type="match status" value="1"/>
</dbReference>